<dbReference type="EC" id="3.1.3.18" evidence="1"/>
<dbReference type="Proteomes" id="UP001185331">
    <property type="component" value="Unassembled WGS sequence"/>
</dbReference>
<dbReference type="RefSeq" id="WP_309854875.1">
    <property type="nucleotide sequence ID" value="NZ_JAVDQJ010000005.1"/>
</dbReference>
<reference evidence="1" key="1">
    <citation type="submission" date="2023-07" db="EMBL/GenBank/DDBJ databases">
        <title>Sorghum-associated microbial communities from plants grown in Nebraska, USA.</title>
        <authorList>
            <person name="Schachtman D."/>
        </authorList>
    </citation>
    <scope>NUCLEOTIDE SEQUENCE</scope>
    <source>
        <strain evidence="1">BE330</strain>
    </source>
</reference>
<comment type="caution">
    <text evidence="1">The sequence shown here is derived from an EMBL/GenBank/DDBJ whole genome shotgun (WGS) entry which is preliminary data.</text>
</comment>
<dbReference type="SFLD" id="SFLDG01129">
    <property type="entry name" value="C1.5:_HAD__Beta-PGM__Phosphata"/>
    <property type="match status" value="1"/>
</dbReference>
<dbReference type="Pfam" id="PF13419">
    <property type="entry name" value="HAD_2"/>
    <property type="match status" value="1"/>
</dbReference>
<dbReference type="GO" id="GO:0005829">
    <property type="term" value="C:cytosol"/>
    <property type="evidence" value="ECO:0007669"/>
    <property type="project" value="TreeGrafter"/>
</dbReference>
<evidence type="ECO:0000313" key="2">
    <source>
        <dbReference type="Proteomes" id="UP001185331"/>
    </source>
</evidence>
<sequence length="223" mass="25206">MTPASDFHIVFDFDGTLVDSREVGVQAYNRFAQERGLRPLTPELVAVFGDLTMRERCRALNIRPWRLPWVLMHVGTYYREAVAQIPFADGIPELLAELARRGHTLSIVSTNQERNIRAFLKMRGLEELIPRVVCSSRPGGKARLIRGLMRGEGISRHQVVYVGDEHRDVQACQKVGVRVIAVGWGLDVEWRLLDAKPDFMARTPADLLECLGRFSGPFLPQLS</sequence>
<dbReference type="Gene3D" id="3.40.50.1000">
    <property type="entry name" value="HAD superfamily/HAD-like"/>
    <property type="match status" value="1"/>
</dbReference>
<dbReference type="SUPFAM" id="SSF56784">
    <property type="entry name" value="HAD-like"/>
    <property type="match status" value="1"/>
</dbReference>
<dbReference type="SFLD" id="SFLDS00003">
    <property type="entry name" value="Haloacid_Dehalogenase"/>
    <property type="match status" value="1"/>
</dbReference>
<dbReference type="InterPro" id="IPR041492">
    <property type="entry name" value="HAD_2"/>
</dbReference>
<organism evidence="1 2">
    <name type="scientific">Deinococcus soli</name>
    <name type="common">ex Cha et al. 2016</name>
    <dbReference type="NCBI Taxonomy" id="1309411"/>
    <lineage>
        <taxon>Bacteria</taxon>
        <taxon>Thermotogati</taxon>
        <taxon>Deinococcota</taxon>
        <taxon>Deinococci</taxon>
        <taxon>Deinococcales</taxon>
        <taxon>Deinococcaceae</taxon>
        <taxon>Deinococcus</taxon>
    </lineage>
</organism>
<dbReference type="GO" id="GO:0008967">
    <property type="term" value="F:phosphoglycolate phosphatase activity"/>
    <property type="evidence" value="ECO:0007669"/>
    <property type="project" value="UniProtKB-EC"/>
</dbReference>
<dbReference type="InterPro" id="IPR023214">
    <property type="entry name" value="HAD_sf"/>
</dbReference>
<dbReference type="PANTHER" id="PTHR43434">
    <property type="entry name" value="PHOSPHOGLYCOLATE PHOSPHATASE"/>
    <property type="match status" value="1"/>
</dbReference>
<gene>
    <name evidence="1" type="ORF">J2Y00_001974</name>
</gene>
<dbReference type="AlphaFoldDB" id="A0AAE3XBT8"/>
<dbReference type="GO" id="GO:0006281">
    <property type="term" value="P:DNA repair"/>
    <property type="evidence" value="ECO:0007669"/>
    <property type="project" value="TreeGrafter"/>
</dbReference>
<keyword evidence="1" id="KW-0378">Hydrolase</keyword>
<evidence type="ECO:0000313" key="1">
    <source>
        <dbReference type="EMBL" id="MDR6218411.1"/>
    </source>
</evidence>
<dbReference type="PANTHER" id="PTHR43434:SF13">
    <property type="entry name" value="PHOSPHOGLYCOLATE PHOSPHATASE"/>
    <property type="match status" value="1"/>
</dbReference>
<dbReference type="InterPro" id="IPR036412">
    <property type="entry name" value="HAD-like_sf"/>
</dbReference>
<dbReference type="InterPro" id="IPR023198">
    <property type="entry name" value="PGP-like_dom2"/>
</dbReference>
<dbReference type="Gene3D" id="1.10.150.240">
    <property type="entry name" value="Putative phosphatase, domain 2"/>
    <property type="match status" value="1"/>
</dbReference>
<proteinExistence type="predicted"/>
<dbReference type="InterPro" id="IPR050155">
    <property type="entry name" value="HAD-like_hydrolase_sf"/>
</dbReference>
<name>A0AAE3XBT8_9DEIO</name>
<protein>
    <submittedName>
        <fullName evidence="1">Phosphoglycolate phosphatase</fullName>
        <ecNumber evidence="1">3.1.3.18</ecNumber>
    </submittedName>
</protein>
<dbReference type="EMBL" id="JAVDQK010000004">
    <property type="protein sequence ID" value="MDR6218411.1"/>
    <property type="molecule type" value="Genomic_DNA"/>
</dbReference>
<accession>A0AAE3XBT8</accession>